<comment type="domain">
    <text evidence="15">The C-terminal domain has nuclease activity and interacts with RecD. It interacts with RecA, facilitating its loading onto ssDNA.</text>
</comment>
<evidence type="ECO:0000256" key="8">
    <source>
        <dbReference type="ARBA" id="ARBA00022840"/>
    </source>
</evidence>
<feature type="domain" description="UvrD-like helicase C-terminal" evidence="18">
    <location>
        <begin position="474"/>
        <end position="742"/>
    </location>
</feature>
<accession>A0A6C1FDB3</accession>
<dbReference type="Gene3D" id="3.40.50.300">
    <property type="entry name" value="P-loop containing nucleotide triphosphate hydrolases"/>
    <property type="match status" value="2"/>
</dbReference>
<dbReference type="EMBL" id="CP047588">
    <property type="protein sequence ID" value="QIE02290.1"/>
    <property type="molecule type" value="Genomic_DNA"/>
</dbReference>
<evidence type="ECO:0000256" key="10">
    <source>
        <dbReference type="ARBA" id="ARBA00023125"/>
    </source>
</evidence>
<evidence type="ECO:0000256" key="2">
    <source>
        <dbReference type="ARBA" id="ARBA00022723"/>
    </source>
</evidence>
<dbReference type="InterPro" id="IPR014017">
    <property type="entry name" value="DNA_helicase_UvrD-like_C"/>
</dbReference>
<keyword evidence="12 15" id="KW-0413">Isomerase</keyword>
<dbReference type="GO" id="GO:0005829">
    <property type="term" value="C:cytosol"/>
    <property type="evidence" value="ECO:0007669"/>
    <property type="project" value="TreeGrafter"/>
</dbReference>
<keyword evidence="5 15" id="KW-0378">Hydrolase</keyword>
<comment type="catalytic activity">
    <reaction evidence="13 15">
        <text>Couples ATP hydrolysis with the unwinding of duplex DNA by translocating in the 3'-5' direction.</text>
        <dbReference type="EC" id="5.6.2.4"/>
    </reaction>
</comment>
<dbReference type="Proteomes" id="UP000502958">
    <property type="component" value="Chromosome"/>
</dbReference>
<dbReference type="InterPro" id="IPR011604">
    <property type="entry name" value="PDDEXK-like_dom_sf"/>
</dbReference>
<feature type="binding site" evidence="15">
    <location>
        <position position="951"/>
    </location>
    <ligand>
        <name>Mg(2+)</name>
        <dbReference type="ChEBI" id="CHEBI:18420"/>
    </ligand>
</feature>
<keyword evidence="1 15" id="KW-0540">Nuclease</keyword>
<feature type="active site" description="For nuclease activity" evidence="15">
    <location>
        <position position="1073"/>
    </location>
</feature>
<dbReference type="Gene3D" id="1.10.3170.10">
    <property type="entry name" value="Recbcd, chain B, domain 2"/>
    <property type="match status" value="1"/>
</dbReference>
<keyword evidence="7 15" id="KW-0269">Exonuclease</keyword>
<comment type="domain">
    <text evidence="15">The N-terminal DNA-binding domain is a ssDNA-dependent ATPase and has ATP-dependent 3'-5' helicase function. This domain interacts with RecC.</text>
</comment>
<evidence type="ECO:0000256" key="16">
    <source>
        <dbReference type="PROSITE-ProRule" id="PRU00560"/>
    </source>
</evidence>
<proteinExistence type="inferred from homology"/>
<comment type="similarity">
    <text evidence="15">Belongs to the helicase family. UvrD subfamily.</text>
</comment>
<dbReference type="Pfam" id="PF13361">
    <property type="entry name" value="UvrD_C"/>
    <property type="match status" value="1"/>
</dbReference>
<keyword evidence="9 15" id="KW-0460">Magnesium</keyword>
<dbReference type="EC" id="5.6.2.4" evidence="15"/>
<evidence type="ECO:0000256" key="11">
    <source>
        <dbReference type="ARBA" id="ARBA00023204"/>
    </source>
</evidence>
<dbReference type="GO" id="GO:0000724">
    <property type="term" value="P:double-strand break repair via homologous recombination"/>
    <property type="evidence" value="ECO:0007669"/>
    <property type="project" value="UniProtKB-UniRule"/>
</dbReference>
<dbReference type="GO" id="GO:0016887">
    <property type="term" value="F:ATP hydrolysis activity"/>
    <property type="evidence" value="ECO:0007669"/>
    <property type="project" value="RHEA"/>
</dbReference>
<keyword evidence="2 15" id="KW-0479">Metal-binding</keyword>
<feature type="region of interest" description="Nuclease activity, interacts with RecD and RecA" evidence="15">
    <location>
        <begin position="895"/>
        <end position="1166"/>
    </location>
</feature>
<evidence type="ECO:0000256" key="14">
    <source>
        <dbReference type="ARBA" id="ARBA00048988"/>
    </source>
</evidence>
<evidence type="ECO:0000256" key="4">
    <source>
        <dbReference type="ARBA" id="ARBA00022763"/>
    </source>
</evidence>
<comment type="function">
    <text evidence="15">A helicase/nuclease that prepares dsDNA breaks (DSB) for recombinational DNA repair. Binds to DSBs and unwinds DNA via a highly rapid and processive ATP-dependent bidirectional helicase activity. Unwinds dsDNA until it encounters a Chi (crossover hotspot instigator) sequence from the 3' direction. Cuts ssDNA a few nucleotides 3' to the Chi site. The properties and activities of the enzyme are changed at Chi. The Chi-altered holoenzyme produces a long 3'-ssDNA overhang and facilitates RecA-binding to the ssDNA for homologous DNA recombination and repair. Holoenzyme degrades any linearized DNA that is unable to undergo homologous recombination. In the holoenzyme this subunit contributes ATPase, 3'-5' helicase, exonuclease activity and loads RecA onto ssDNA.</text>
</comment>
<feature type="region of interest" description="DNA-binding and helicase activity, interacts with RecC" evidence="15">
    <location>
        <begin position="1"/>
        <end position="839"/>
    </location>
</feature>
<dbReference type="InterPro" id="IPR027417">
    <property type="entry name" value="P-loop_NTPase"/>
</dbReference>
<dbReference type="GO" id="GO:0043138">
    <property type="term" value="F:3'-5' DNA helicase activity"/>
    <property type="evidence" value="ECO:0007669"/>
    <property type="project" value="UniProtKB-UniRule"/>
</dbReference>
<dbReference type="NCBIfam" id="TIGR00609">
    <property type="entry name" value="recB"/>
    <property type="match status" value="1"/>
</dbReference>
<evidence type="ECO:0000256" key="7">
    <source>
        <dbReference type="ARBA" id="ARBA00022839"/>
    </source>
</evidence>
<dbReference type="GO" id="GO:0005524">
    <property type="term" value="F:ATP binding"/>
    <property type="evidence" value="ECO:0007669"/>
    <property type="project" value="UniProtKB-UniRule"/>
</dbReference>
<evidence type="ECO:0000259" key="18">
    <source>
        <dbReference type="PROSITE" id="PS51217"/>
    </source>
</evidence>
<protein>
    <recommendedName>
        <fullName evidence="15">RecBCD enzyme subunit RecB</fullName>
        <ecNumber evidence="15">3.1.11.5</ecNumber>
        <ecNumber evidence="15">5.6.2.4</ecNumber>
    </recommendedName>
    <alternativeName>
        <fullName evidence="15">DNA 3'-5' helicase subunit RecB</fullName>
    </alternativeName>
    <alternativeName>
        <fullName evidence="15">Exonuclease V subunit RecB</fullName>
        <shortName evidence="15">ExoV subunit RecB</shortName>
    </alternativeName>
    <alternativeName>
        <fullName evidence="15">Helicase/nuclease RecBCD subunit RecB</fullName>
    </alternativeName>
</protein>
<evidence type="ECO:0000313" key="19">
    <source>
        <dbReference type="EMBL" id="QIE02290.1"/>
    </source>
</evidence>
<evidence type="ECO:0000259" key="17">
    <source>
        <dbReference type="PROSITE" id="PS51198"/>
    </source>
</evidence>
<evidence type="ECO:0000313" key="20">
    <source>
        <dbReference type="Proteomes" id="UP000502958"/>
    </source>
</evidence>
<dbReference type="PROSITE" id="PS51198">
    <property type="entry name" value="UVRD_HELICASE_ATP_BIND"/>
    <property type="match status" value="1"/>
</dbReference>
<dbReference type="GO" id="GO:0008854">
    <property type="term" value="F:exodeoxyribonuclease V activity"/>
    <property type="evidence" value="ECO:0007669"/>
    <property type="project" value="UniProtKB-EC"/>
</dbReference>
<dbReference type="PANTHER" id="PTHR11070">
    <property type="entry name" value="UVRD / RECB / PCRA DNA HELICASE FAMILY MEMBER"/>
    <property type="match status" value="1"/>
</dbReference>
<dbReference type="CDD" id="cd22352">
    <property type="entry name" value="RecB_C-like"/>
    <property type="match status" value="1"/>
</dbReference>
<dbReference type="HAMAP" id="MF_01485">
    <property type="entry name" value="RecB"/>
    <property type="match status" value="1"/>
</dbReference>
<dbReference type="PANTHER" id="PTHR11070:SF23">
    <property type="entry name" value="RECBCD ENZYME SUBUNIT RECB"/>
    <property type="match status" value="1"/>
</dbReference>
<dbReference type="InterPro" id="IPR004586">
    <property type="entry name" value="RecB"/>
</dbReference>
<dbReference type="EC" id="3.1.11.5" evidence="15"/>
<dbReference type="InterPro" id="IPR011335">
    <property type="entry name" value="Restrct_endonuc-II-like"/>
</dbReference>
<dbReference type="SUPFAM" id="SSF52540">
    <property type="entry name" value="P-loop containing nucleoside triphosphate hydrolases"/>
    <property type="match status" value="1"/>
</dbReference>
<feature type="binding site" evidence="15">
    <location>
        <position position="1060"/>
    </location>
    <ligand>
        <name>Mg(2+)</name>
        <dbReference type="ChEBI" id="CHEBI:18420"/>
    </ligand>
</feature>
<keyword evidence="4 15" id="KW-0227">DNA damage</keyword>
<dbReference type="InterPro" id="IPR000212">
    <property type="entry name" value="DNA_helicase_UvrD/REP"/>
</dbReference>
<dbReference type="AlphaFoldDB" id="A0A6C1FDB3"/>
<comment type="subunit">
    <text evidence="15">Heterotrimer of RecB, RecC and RecD. All subunits contribute to DNA-binding. Interacts with RecA.</text>
</comment>
<keyword evidence="10 15" id="KW-0238">DNA-binding</keyword>
<dbReference type="GO" id="GO:0003677">
    <property type="term" value="F:DNA binding"/>
    <property type="evidence" value="ECO:0007669"/>
    <property type="project" value="UniProtKB-UniRule"/>
</dbReference>
<comment type="cofactor">
    <cofactor evidence="15">
        <name>Mg(2+)</name>
        <dbReference type="ChEBI" id="CHEBI:18420"/>
    </cofactor>
    <text evidence="15">Binds 1 Mg(2+) ion per subunit.</text>
</comment>
<comment type="catalytic activity">
    <reaction evidence="14 15">
        <text>ATP + H2O = ADP + phosphate + H(+)</text>
        <dbReference type="Rhea" id="RHEA:13065"/>
        <dbReference type="ChEBI" id="CHEBI:15377"/>
        <dbReference type="ChEBI" id="CHEBI:15378"/>
        <dbReference type="ChEBI" id="CHEBI:30616"/>
        <dbReference type="ChEBI" id="CHEBI:43474"/>
        <dbReference type="ChEBI" id="CHEBI:456216"/>
        <dbReference type="EC" id="5.6.2.4"/>
    </reaction>
</comment>
<comment type="catalytic activity">
    <reaction evidence="15">
        <text>Exonucleolytic cleavage (in the presence of ATP) in either 5'- to 3'- or 3'- to 5'-direction to yield 5'-phosphooligonucleotides.</text>
        <dbReference type="EC" id="3.1.11.5"/>
    </reaction>
</comment>
<gene>
    <name evidence="15 19" type="primary">recB</name>
    <name evidence="19" type="ORF">GUU85_02130</name>
</gene>
<dbReference type="Gene3D" id="1.10.486.10">
    <property type="entry name" value="PCRA, domain 4"/>
    <property type="match status" value="1"/>
</dbReference>
<keyword evidence="11 15" id="KW-0234">DNA repair</keyword>
<comment type="miscellaneous">
    <text evidence="15">In the RecBCD complex, RecB has a slow 3'-5' helicase, an exonuclease activity and loads RecA onto ssDNA, RecD has a fast 5'-3' helicase activity, while RecC stimulates the ATPase and processivity of the RecB helicase and contributes to recognition of the Chi site.</text>
</comment>
<evidence type="ECO:0000256" key="15">
    <source>
        <dbReference type="HAMAP-Rule" id="MF_01485"/>
    </source>
</evidence>
<organism evidence="19 20">
    <name type="scientific">Buchnera aphidicola subsp. Uroleucon sonchi</name>
    <dbReference type="NCBI Taxonomy" id="118118"/>
    <lineage>
        <taxon>Bacteria</taxon>
        <taxon>Pseudomonadati</taxon>
        <taxon>Pseudomonadota</taxon>
        <taxon>Gammaproteobacteria</taxon>
        <taxon>Enterobacterales</taxon>
        <taxon>Erwiniaceae</taxon>
        <taxon>Buchnera</taxon>
    </lineage>
</organism>
<name>A0A6C1FDB3_BUCUN</name>
<dbReference type="InterPro" id="IPR014016">
    <property type="entry name" value="UvrD-like_ATP-bd"/>
</dbReference>
<evidence type="ECO:0000256" key="1">
    <source>
        <dbReference type="ARBA" id="ARBA00022722"/>
    </source>
</evidence>
<dbReference type="PROSITE" id="PS51217">
    <property type="entry name" value="UVRD_HELICASE_CTER"/>
    <property type="match status" value="1"/>
</dbReference>
<evidence type="ECO:0000256" key="13">
    <source>
        <dbReference type="ARBA" id="ARBA00034617"/>
    </source>
</evidence>
<sequence length="1166" mass="139083">MNMTNKKKLDIFKILLNGINLIEASAGTGKTFTIILLYLRCLLGIGDVQNQKKLRIHEILVLTFTNAAKEELYIRLKKTINNLYLSCVNNTDTNDPICKLFLKKIKDMNGAVSILKKAKNNIHEAAIYTIHSFCQKILQSNNFYINYVFQDKIIDKEDNLYIKTTEDFWRLYIYHLPENIIKIIFQYYKNPNDLLKIIKPFIHMKLFNYNVKILNNKHLILLHEENIKKIDYIKKIWLRHYPAILKKLNDIKINKKIYNQFNISRWINNITKWSESETKDYYLPIALKYFSQENIKKNTIYYINIEYILFKEIEIILKYNFSLKYIVALYAMQKIQKLLKKEKEKQSLLGFDDLLSNVLMILKKEKNLRTLIRKTYPIALIDEFQDTDIVQYKIFNLLYKTNEKSALFLIGDPKQAIYSFRGADVFSYLSIKSKIKKYYYLDTNWRSSVNMCNSINFLFSQNNNPFILPEISYTPIISSKKNVHMNFLINDIPQIPIRFFVHKKTEIYLDEYQLWIAKQCAQEISYWLTCAQNGQAKIITVNKEKILSPNDIVILVKNKKEANIIKQALQKINIFSIYYSDKNSVFKILDAQELLWILESILEPENIKLLQQSISTHILQVISSKTQKKNNNQSYYMIEKLYEYYEIWNNTSIFHMIQVMILDYQKNADIIDLNINYIKNLNFLHIAEILQEKFQYFNKKRSLIHWFQSKILDTKEPLPEEYIRNYPECQFIRIITIHKSKGLEYPIVWIPFIIDFNSSLLPIYHNKNYEAIIDITHNEKYFKISDTERLAEDIRLLYVAITRSIVHCCIGLSCLIKKKIKNRIYDNDIHKSSIGYIIQNGQPMHYKNFLKKLNQLSINNILEVRNNKKKYILSKTKNIYLINQPIDYNKKNNNIWNITSFTKLKKENNLFELQKSTILLNQYNNKTLKKKYEKLTIYNFPKGKNTGLMMHDILKNLNTLATKEDQWFSDILKKYNISLKWTNTLIFWIKNILNISLNDKNMRLSNITQISCIKELEFFLPIKNILYNSDFNKIIQSFNDINLPTLSFNPIKGILTGCIDLFFIWNKKYYILDYKSNWLGDDNTCYSLKNIQIEIMKNRYDLQYHIYTVAIHKYLKQKIKDYHYQSDFGGVFYFFLRAIENKKENHGIFYTIPDYNLIKKTIDLIS</sequence>
<evidence type="ECO:0000256" key="5">
    <source>
        <dbReference type="ARBA" id="ARBA00022801"/>
    </source>
</evidence>
<evidence type="ECO:0000256" key="12">
    <source>
        <dbReference type="ARBA" id="ARBA00023235"/>
    </source>
</evidence>
<evidence type="ECO:0000256" key="3">
    <source>
        <dbReference type="ARBA" id="ARBA00022741"/>
    </source>
</evidence>
<feature type="domain" description="UvrD-like helicase ATP-binding" evidence="17">
    <location>
        <begin position="3"/>
        <end position="448"/>
    </location>
</feature>
<dbReference type="Gene3D" id="3.90.320.10">
    <property type="match status" value="1"/>
</dbReference>
<dbReference type="GO" id="GO:0009338">
    <property type="term" value="C:exodeoxyribonuclease V complex"/>
    <property type="evidence" value="ECO:0007669"/>
    <property type="project" value="TreeGrafter"/>
</dbReference>
<keyword evidence="6 15" id="KW-0347">Helicase</keyword>
<keyword evidence="8 15" id="KW-0067">ATP-binding</keyword>
<keyword evidence="3 15" id="KW-0547">Nucleotide-binding</keyword>
<reference evidence="19 20" key="1">
    <citation type="submission" date="2020-01" db="EMBL/GenBank/DDBJ databases">
        <title>Complete genome of Buchnera aphidicola isolated from Chaitophorus populeti.</title>
        <authorList>
            <person name="Park J."/>
            <person name="Xi H."/>
        </authorList>
    </citation>
    <scope>NUCLEOTIDE SEQUENCE [LARGE SCALE GENOMIC DNA]</scope>
    <source>
        <strain evidence="19 20">UsonBac</strain>
    </source>
</reference>
<feature type="binding site" evidence="15">
    <location>
        <position position="1073"/>
    </location>
    <ligand>
        <name>Mg(2+)</name>
        <dbReference type="ChEBI" id="CHEBI:18420"/>
    </ligand>
</feature>
<dbReference type="SUPFAM" id="SSF52980">
    <property type="entry name" value="Restriction endonuclease-like"/>
    <property type="match status" value="1"/>
</dbReference>
<dbReference type="GO" id="GO:0000287">
    <property type="term" value="F:magnesium ion binding"/>
    <property type="evidence" value="ECO:0007669"/>
    <property type="project" value="UniProtKB-UniRule"/>
</dbReference>
<feature type="binding site" evidence="16">
    <location>
        <begin position="24"/>
        <end position="31"/>
    </location>
    <ligand>
        <name>ATP</name>
        <dbReference type="ChEBI" id="CHEBI:30616"/>
    </ligand>
</feature>
<evidence type="ECO:0000256" key="9">
    <source>
        <dbReference type="ARBA" id="ARBA00022842"/>
    </source>
</evidence>
<dbReference type="Pfam" id="PF00580">
    <property type="entry name" value="UvrD-helicase"/>
    <property type="match status" value="1"/>
</dbReference>
<evidence type="ECO:0000256" key="6">
    <source>
        <dbReference type="ARBA" id="ARBA00022806"/>
    </source>
</evidence>